<dbReference type="SUPFAM" id="SSF52833">
    <property type="entry name" value="Thioredoxin-like"/>
    <property type="match status" value="1"/>
</dbReference>
<reference evidence="8" key="1">
    <citation type="submission" date="2016-10" db="EMBL/GenBank/DDBJ databases">
        <authorList>
            <person name="de Groot N.N."/>
        </authorList>
    </citation>
    <scope>NUCLEOTIDE SEQUENCE</scope>
</reference>
<dbReference type="EMBL" id="FPHI01000042">
    <property type="protein sequence ID" value="SFV69045.1"/>
    <property type="molecule type" value="Genomic_DNA"/>
</dbReference>
<dbReference type="InterPro" id="IPR003834">
    <property type="entry name" value="Cyt_c_assmbl_TM_dom"/>
</dbReference>
<feature type="transmembrane region" description="Helical" evidence="6">
    <location>
        <begin position="174"/>
        <end position="201"/>
    </location>
</feature>
<dbReference type="PROSITE" id="PS51352">
    <property type="entry name" value="THIOREDOXIN_2"/>
    <property type="match status" value="1"/>
</dbReference>
<dbReference type="Gene3D" id="3.40.30.10">
    <property type="entry name" value="Glutaredoxin"/>
    <property type="match status" value="1"/>
</dbReference>
<feature type="transmembrane region" description="Helical" evidence="6">
    <location>
        <begin position="257"/>
        <end position="281"/>
    </location>
</feature>
<feature type="transmembrane region" description="Helical" evidence="6">
    <location>
        <begin position="379"/>
        <end position="396"/>
    </location>
</feature>
<dbReference type="InterPro" id="IPR013766">
    <property type="entry name" value="Thioredoxin_domain"/>
</dbReference>
<evidence type="ECO:0000313" key="8">
    <source>
        <dbReference type="EMBL" id="SFV69045.1"/>
    </source>
</evidence>
<name>A0A1W1CTJ4_9ZZZZ</name>
<dbReference type="InterPro" id="IPR017937">
    <property type="entry name" value="Thioredoxin_CS"/>
</dbReference>
<dbReference type="EC" id="1.8.1.8" evidence="8"/>
<accession>A0A1W1CTJ4</accession>
<dbReference type="InterPro" id="IPR036929">
    <property type="entry name" value="DsbDN_sf"/>
</dbReference>
<dbReference type="InterPro" id="IPR012336">
    <property type="entry name" value="Thioredoxin-like_fold"/>
</dbReference>
<evidence type="ECO:0000256" key="6">
    <source>
        <dbReference type="SAM" id="Phobius"/>
    </source>
</evidence>
<dbReference type="GO" id="GO:0045454">
    <property type="term" value="P:cell redox homeostasis"/>
    <property type="evidence" value="ECO:0007669"/>
    <property type="project" value="TreeGrafter"/>
</dbReference>
<evidence type="ECO:0000256" key="3">
    <source>
        <dbReference type="ARBA" id="ARBA00022692"/>
    </source>
</evidence>
<keyword evidence="4 6" id="KW-1133">Transmembrane helix</keyword>
<dbReference type="Pfam" id="PF13098">
    <property type="entry name" value="Thioredoxin_2"/>
    <property type="match status" value="1"/>
</dbReference>
<comment type="subcellular location">
    <subcellularLocation>
        <location evidence="1">Cell membrane</location>
        <topology evidence="1">Multi-pass membrane protein</topology>
    </subcellularLocation>
</comment>
<gene>
    <name evidence="8" type="ORF">MNB_SV-3-287</name>
</gene>
<dbReference type="InterPro" id="IPR028250">
    <property type="entry name" value="DsbDN"/>
</dbReference>
<dbReference type="SUPFAM" id="SSF74863">
    <property type="entry name" value="Thiol:disulfide interchange protein DsbD, N-terminal domain (DsbD-alpha)"/>
    <property type="match status" value="1"/>
</dbReference>
<sequence>MPNFIKKLLLVSLLFSAWGFGDFSSMMKREKFLTPQEAFHVSAIVKEGMIQTTLKMADKIHIYEDTLHYRIVAPKRVQLHVQKPKPHEVNGEKVYEKELRVNIPISKIVSEVAGDYTLEVEFQGCSDTGICYQPIRKTFHFKGVGELGFFDKISSLAKSGNTQNIADALANESWVFILLLFFVAGVLMSLTPCILPMVPILSSIIIQQTNTQEKSKKSQAFMISLVYVVSMALAYAMIGVVAGLFDFDLQANMNNPWVLVPVAGIFAILAFSMFGYYEIALPVSWQSKLNTLSSHHAQGKGLIGTVIMGAISALIVGACTAPVISGAILFIILTGKALLGGISLFVMGIGMGIPLLLVGAGASSFVPKPGGWMNRVSKFFGLLMLVMALVILARVIPHNEGGDRGYSLTKLKHEVEASSKPVVIDIYKAGCAACKELEEITFSDKKVKEELRHFTFIHIDVTDYTEEEKVLLRKYKLFGAPNIIFFDKNNQYLPSKNLTGFISPEVFVKHLKSIDR</sequence>
<evidence type="ECO:0000256" key="1">
    <source>
        <dbReference type="ARBA" id="ARBA00004651"/>
    </source>
</evidence>
<dbReference type="Pfam" id="PF11412">
    <property type="entry name" value="DsbD_N"/>
    <property type="match status" value="1"/>
</dbReference>
<evidence type="ECO:0000256" key="5">
    <source>
        <dbReference type="ARBA" id="ARBA00023136"/>
    </source>
</evidence>
<keyword evidence="8" id="KW-0560">Oxidoreductase</keyword>
<dbReference type="GO" id="GO:0017004">
    <property type="term" value="P:cytochrome complex assembly"/>
    <property type="evidence" value="ECO:0007669"/>
    <property type="project" value="InterPro"/>
</dbReference>
<evidence type="ECO:0000259" key="7">
    <source>
        <dbReference type="PROSITE" id="PS51352"/>
    </source>
</evidence>
<dbReference type="InterPro" id="IPR036249">
    <property type="entry name" value="Thioredoxin-like_sf"/>
</dbReference>
<dbReference type="PANTHER" id="PTHR32234">
    <property type="entry name" value="THIOL:DISULFIDE INTERCHANGE PROTEIN DSBD"/>
    <property type="match status" value="1"/>
</dbReference>
<keyword evidence="3 6" id="KW-0812">Transmembrane</keyword>
<feature type="transmembrane region" description="Helical" evidence="6">
    <location>
        <begin position="221"/>
        <end position="245"/>
    </location>
</feature>
<dbReference type="GO" id="GO:0047134">
    <property type="term" value="F:protein-disulfide reductase [NAD(P)H] activity"/>
    <property type="evidence" value="ECO:0007669"/>
    <property type="project" value="UniProtKB-EC"/>
</dbReference>
<proteinExistence type="predicted"/>
<dbReference type="Gene3D" id="2.60.40.1250">
    <property type="entry name" value="Thiol:disulfide interchange protein DsbD, N-terminal domain"/>
    <property type="match status" value="1"/>
</dbReference>
<feature type="transmembrane region" description="Helical" evidence="6">
    <location>
        <begin position="302"/>
        <end position="332"/>
    </location>
</feature>
<evidence type="ECO:0000256" key="4">
    <source>
        <dbReference type="ARBA" id="ARBA00022989"/>
    </source>
</evidence>
<dbReference type="Pfam" id="PF02683">
    <property type="entry name" value="DsbD_TM"/>
    <property type="match status" value="1"/>
</dbReference>
<evidence type="ECO:0000256" key="2">
    <source>
        <dbReference type="ARBA" id="ARBA00022475"/>
    </source>
</evidence>
<dbReference type="PROSITE" id="PS00194">
    <property type="entry name" value="THIOREDOXIN_1"/>
    <property type="match status" value="1"/>
</dbReference>
<feature type="domain" description="Thioredoxin" evidence="7">
    <location>
        <begin position="356"/>
        <end position="516"/>
    </location>
</feature>
<organism evidence="8">
    <name type="scientific">hydrothermal vent metagenome</name>
    <dbReference type="NCBI Taxonomy" id="652676"/>
    <lineage>
        <taxon>unclassified sequences</taxon>
        <taxon>metagenomes</taxon>
        <taxon>ecological metagenomes</taxon>
    </lineage>
</organism>
<dbReference type="PANTHER" id="PTHR32234:SF0">
    <property type="entry name" value="THIOL:DISULFIDE INTERCHANGE PROTEIN DSBD"/>
    <property type="match status" value="1"/>
</dbReference>
<dbReference type="GO" id="GO:0005886">
    <property type="term" value="C:plasma membrane"/>
    <property type="evidence" value="ECO:0007669"/>
    <property type="project" value="UniProtKB-SubCell"/>
</dbReference>
<keyword evidence="2" id="KW-1003">Cell membrane</keyword>
<feature type="transmembrane region" description="Helical" evidence="6">
    <location>
        <begin position="338"/>
        <end position="358"/>
    </location>
</feature>
<keyword evidence="5 6" id="KW-0472">Membrane</keyword>
<dbReference type="AlphaFoldDB" id="A0A1W1CTJ4"/>
<protein>
    <submittedName>
        <fullName evidence="8">Cytochrome c-type biogenesis protein DsbD, protein-disulfide reductase</fullName>
        <ecNumber evidence="8">1.8.1.8</ecNumber>
    </submittedName>
</protein>